<organism evidence="2 3">
    <name type="scientific">Lysobacter korlensis</name>
    <dbReference type="NCBI Taxonomy" id="553636"/>
    <lineage>
        <taxon>Bacteria</taxon>
        <taxon>Pseudomonadati</taxon>
        <taxon>Pseudomonadota</taxon>
        <taxon>Gammaproteobacteria</taxon>
        <taxon>Lysobacterales</taxon>
        <taxon>Lysobacteraceae</taxon>
        <taxon>Lysobacter</taxon>
    </lineage>
</organism>
<gene>
    <name evidence="2" type="ORF">ACFFGH_17230</name>
</gene>
<proteinExistence type="predicted"/>
<dbReference type="Proteomes" id="UP001589896">
    <property type="component" value="Unassembled WGS sequence"/>
</dbReference>
<comment type="caution">
    <text evidence="2">The sequence shown here is derived from an EMBL/GenBank/DDBJ whole genome shotgun (WGS) entry which is preliminary data.</text>
</comment>
<dbReference type="InterPro" id="IPR018247">
    <property type="entry name" value="EF_Hand_1_Ca_BS"/>
</dbReference>
<dbReference type="RefSeq" id="WP_386670500.1">
    <property type="nucleotide sequence ID" value="NZ_JBHLTG010000004.1"/>
</dbReference>
<reference evidence="2 3" key="1">
    <citation type="submission" date="2024-09" db="EMBL/GenBank/DDBJ databases">
        <authorList>
            <person name="Sun Q."/>
            <person name="Mori K."/>
        </authorList>
    </citation>
    <scope>NUCLEOTIDE SEQUENCE [LARGE SCALE GENOMIC DNA]</scope>
    <source>
        <strain evidence="2 3">KCTC 23076</strain>
    </source>
</reference>
<accession>A0ABV6RRI1</accession>
<dbReference type="EMBL" id="JBHLTG010000004">
    <property type="protein sequence ID" value="MFC0679582.1"/>
    <property type="molecule type" value="Genomic_DNA"/>
</dbReference>
<keyword evidence="3" id="KW-1185">Reference proteome</keyword>
<dbReference type="PROSITE" id="PS00018">
    <property type="entry name" value="EF_HAND_1"/>
    <property type="match status" value="1"/>
</dbReference>
<protein>
    <submittedName>
        <fullName evidence="2">DUF937 domain-containing protein</fullName>
    </submittedName>
</protein>
<name>A0ABV6RRI1_9GAMM</name>
<sequence length="216" mass="22342">MTPITDGLLSELQGQPLDRISRQLGLSPAQTQQAVTAALPLLVGSLGRNAQQPANAHALAGALERDHTGNDISSVLGAALGGGGQGQKILGHIFGERRDNAATGLGSATGLPPDKAQMLLKILAPVVMAYLAKRVYDKRKAGNEASAEPAPQVLGRELQREEEQITRRGGLGGGLLGAVLDRNRDGQVDFRDLVGGLPSATQGKGAQQGRPPAGLF</sequence>
<dbReference type="InterPro" id="IPR009282">
    <property type="entry name" value="DUF937"/>
</dbReference>
<evidence type="ECO:0000313" key="3">
    <source>
        <dbReference type="Proteomes" id="UP001589896"/>
    </source>
</evidence>
<evidence type="ECO:0000313" key="2">
    <source>
        <dbReference type="EMBL" id="MFC0679582.1"/>
    </source>
</evidence>
<evidence type="ECO:0000256" key="1">
    <source>
        <dbReference type="SAM" id="MobiDB-lite"/>
    </source>
</evidence>
<feature type="region of interest" description="Disordered" evidence="1">
    <location>
        <begin position="193"/>
        <end position="216"/>
    </location>
</feature>
<dbReference type="Pfam" id="PF06078">
    <property type="entry name" value="DUF937"/>
    <property type="match status" value="1"/>
</dbReference>